<keyword evidence="2" id="KW-1185">Reference proteome</keyword>
<proteinExistence type="predicted"/>
<organism evidence="1 2">
    <name type="scientific">Stieleria magnilauensis</name>
    <dbReference type="NCBI Taxonomy" id="2527963"/>
    <lineage>
        <taxon>Bacteria</taxon>
        <taxon>Pseudomonadati</taxon>
        <taxon>Planctomycetota</taxon>
        <taxon>Planctomycetia</taxon>
        <taxon>Pirellulales</taxon>
        <taxon>Pirellulaceae</taxon>
        <taxon>Stieleria</taxon>
    </lineage>
</organism>
<dbReference type="Gene3D" id="3.40.50.300">
    <property type="entry name" value="P-loop containing nucleotide triphosphate hydrolases"/>
    <property type="match status" value="1"/>
</dbReference>
<protein>
    <recommendedName>
        <fullName evidence="3">Sulfotransferase domain protein</fullName>
    </recommendedName>
</protein>
<evidence type="ECO:0000313" key="2">
    <source>
        <dbReference type="Proteomes" id="UP000318081"/>
    </source>
</evidence>
<sequence>MLRTFATRWLCWLLNRSVVQRGIEDVVVRSLPSPAVAPPGFLPNQRFVGKSLESRKDSPIFVTSRFRSGSTLLWRCFRESCSFTAYYEPLNERRWFDLRSRGDRVDATHRDVQDYWREYDQLASTPVPWSDRWASHELYLSPQLSHDTLDQYLRLLIDKAPGRALLQFNRIDFRLHWLRLRFPDAVLLHLVRNPRDQWLSTFLRGSPVGKTARVSGFSRFDEFYLLAWARDLRRWFPVLGEIDDMHPFELSYLVWSMSNRYGRNFADLTICYEELVSEPEQSLELVGSVCGCTGLNETGIAQTIDARRVGRWRDYADDAWFSARERRIDRLLECTVFRHGSCDFNVEVKRQCPSLSNDGSFGQSEGN</sequence>
<dbReference type="Pfam" id="PF13469">
    <property type="entry name" value="Sulfotransfer_3"/>
    <property type="match status" value="1"/>
</dbReference>
<name>A0ABX5XLP2_9BACT</name>
<dbReference type="InterPro" id="IPR027417">
    <property type="entry name" value="P-loop_NTPase"/>
</dbReference>
<dbReference type="Proteomes" id="UP000318081">
    <property type="component" value="Chromosome"/>
</dbReference>
<dbReference type="RefSeq" id="WP_145209030.1">
    <property type="nucleotide sequence ID" value="NZ_CP036432.1"/>
</dbReference>
<accession>A0ABX5XLP2</accession>
<evidence type="ECO:0008006" key="3">
    <source>
        <dbReference type="Google" id="ProtNLM"/>
    </source>
</evidence>
<dbReference type="EMBL" id="CP036432">
    <property type="protein sequence ID" value="QDV82903.1"/>
    <property type="molecule type" value="Genomic_DNA"/>
</dbReference>
<gene>
    <name evidence="1" type="ORF">TBK1r_18350</name>
</gene>
<reference evidence="1 2" key="1">
    <citation type="submission" date="2019-02" db="EMBL/GenBank/DDBJ databases">
        <title>Deep-cultivation of Planctomycetes and their phenomic and genomic characterization uncovers novel biology.</title>
        <authorList>
            <person name="Wiegand S."/>
            <person name="Jogler M."/>
            <person name="Boedeker C."/>
            <person name="Pinto D."/>
            <person name="Vollmers J."/>
            <person name="Rivas-Marin E."/>
            <person name="Kohn T."/>
            <person name="Peeters S.H."/>
            <person name="Heuer A."/>
            <person name="Rast P."/>
            <person name="Oberbeckmann S."/>
            <person name="Bunk B."/>
            <person name="Jeske O."/>
            <person name="Meyerdierks A."/>
            <person name="Storesund J.E."/>
            <person name="Kallscheuer N."/>
            <person name="Luecker S."/>
            <person name="Lage O.M."/>
            <person name="Pohl T."/>
            <person name="Merkel B.J."/>
            <person name="Hornburger P."/>
            <person name="Mueller R.-W."/>
            <person name="Bruemmer F."/>
            <person name="Labrenz M."/>
            <person name="Spormann A.M."/>
            <person name="Op den Camp H."/>
            <person name="Overmann J."/>
            <person name="Amann R."/>
            <person name="Jetten M.S.M."/>
            <person name="Mascher T."/>
            <person name="Medema M.H."/>
            <person name="Devos D.P."/>
            <person name="Kaster A.-K."/>
            <person name="Ovreas L."/>
            <person name="Rohde M."/>
            <person name="Galperin M.Y."/>
            <person name="Jogler C."/>
        </authorList>
    </citation>
    <scope>NUCLEOTIDE SEQUENCE [LARGE SCALE GENOMIC DNA]</scope>
    <source>
        <strain evidence="1 2">TBK1r</strain>
    </source>
</reference>
<dbReference type="SUPFAM" id="SSF52540">
    <property type="entry name" value="P-loop containing nucleoside triphosphate hydrolases"/>
    <property type="match status" value="1"/>
</dbReference>
<evidence type="ECO:0000313" key="1">
    <source>
        <dbReference type="EMBL" id="QDV82903.1"/>
    </source>
</evidence>